<evidence type="ECO:0000256" key="2">
    <source>
        <dbReference type="ARBA" id="ARBA00009809"/>
    </source>
</evidence>
<dbReference type="InterPro" id="IPR017853">
    <property type="entry name" value="GH"/>
</dbReference>
<evidence type="ECO:0000256" key="6">
    <source>
        <dbReference type="ARBA" id="ARBA00023180"/>
    </source>
</evidence>
<dbReference type="Gene3D" id="3.20.20.80">
    <property type="entry name" value="Glycosidases"/>
    <property type="match status" value="1"/>
</dbReference>
<evidence type="ECO:0000256" key="8">
    <source>
        <dbReference type="RuleBase" id="RU003679"/>
    </source>
</evidence>
<feature type="compositionally biased region" description="Low complexity" evidence="9">
    <location>
        <begin position="869"/>
        <end position="880"/>
    </location>
</feature>
<dbReference type="SUPFAM" id="SSF49785">
    <property type="entry name" value="Galactose-binding domain-like"/>
    <property type="match status" value="2"/>
</dbReference>
<dbReference type="Pfam" id="PF13364">
    <property type="entry name" value="BetaGal_ABD2"/>
    <property type="match status" value="2"/>
</dbReference>
<feature type="chain" id="PRO_5007890245" description="beta-galactosidase" evidence="10">
    <location>
        <begin position="21"/>
        <end position="1139"/>
    </location>
</feature>
<dbReference type="EC" id="3.2.1.23" evidence="3"/>
<dbReference type="SMART" id="SM01029">
    <property type="entry name" value="BetaGal_dom2"/>
    <property type="match status" value="1"/>
</dbReference>
<dbReference type="InterPro" id="IPR025300">
    <property type="entry name" value="BetaGal_jelly_roll_dom"/>
</dbReference>
<dbReference type="Pfam" id="PF01301">
    <property type="entry name" value="Glyco_hydro_35"/>
    <property type="match status" value="1"/>
</dbReference>
<evidence type="ECO:0000256" key="7">
    <source>
        <dbReference type="ARBA" id="ARBA00023295"/>
    </source>
</evidence>
<dbReference type="PRINTS" id="PR00742">
    <property type="entry name" value="GLHYDRLASE35"/>
</dbReference>
<feature type="signal peptide" evidence="10">
    <location>
        <begin position="1"/>
        <end position="20"/>
    </location>
</feature>
<dbReference type="InterPro" id="IPR036833">
    <property type="entry name" value="BetaGal_dom3_sf"/>
</dbReference>
<keyword evidence="5" id="KW-0378">Hydrolase</keyword>
<feature type="compositionally biased region" description="Basic and acidic residues" evidence="9">
    <location>
        <begin position="899"/>
        <end position="909"/>
    </location>
</feature>
<keyword evidence="13" id="KW-1185">Reference proteome</keyword>
<name>A0A167MA13_9HYPO</name>
<gene>
    <name evidence="12" type="ORF">SPI_09055</name>
</gene>
<dbReference type="InterPro" id="IPR008979">
    <property type="entry name" value="Galactose-bd-like_sf"/>
</dbReference>
<accession>A0A167MA13</accession>
<dbReference type="InterPro" id="IPR031330">
    <property type="entry name" value="Gly_Hdrlase_35_cat"/>
</dbReference>
<dbReference type="SUPFAM" id="SSF51011">
    <property type="entry name" value="Glycosyl hydrolase domain"/>
    <property type="match status" value="1"/>
</dbReference>
<protein>
    <recommendedName>
        <fullName evidence="3">beta-galactosidase</fullName>
        <ecNumber evidence="3">3.2.1.23</ecNumber>
    </recommendedName>
</protein>
<keyword evidence="7" id="KW-0326">Glycosidase</keyword>
<evidence type="ECO:0000256" key="5">
    <source>
        <dbReference type="ARBA" id="ARBA00022801"/>
    </source>
</evidence>
<dbReference type="STRING" id="1081102.A0A167MA13"/>
<evidence type="ECO:0000313" key="13">
    <source>
        <dbReference type="Proteomes" id="UP000076874"/>
    </source>
</evidence>
<comment type="similarity">
    <text evidence="2 8">Belongs to the glycosyl hydrolase 35 family.</text>
</comment>
<evidence type="ECO:0000256" key="4">
    <source>
        <dbReference type="ARBA" id="ARBA00022729"/>
    </source>
</evidence>
<dbReference type="SUPFAM" id="SSF51445">
    <property type="entry name" value="(Trans)glycosidases"/>
    <property type="match status" value="1"/>
</dbReference>
<dbReference type="GO" id="GO:0004565">
    <property type="term" value="F:beta-galactosidase activity"/>
    <property type="evidence" value="ECO:0007669"/>
    <property type="project" value="UniProtKB-EC"/>
</dbReference>
<dbReference type="Gene3D" id="2.102.20.10">
    <property type="entry name" value="Beta-galactosidase, domain 2"/>
    <property type="match status" value="1"/>
</dbReference>
<organism evidence="12 13">
    <name type="scientific">Niveomyces insectorum RCEF 264</name>
    <dbReference type="NCBI Taxonomy" id="1081102"/>
    <lineage>
        <taxon>Eukaryota</taxon>
        <taxon>Fungi</taxon>
        <taxon>Dikarya</taxon>
        <taxon>Ascomycota</taxon>
        <taxon>Pezizomycotina</taxon>
        <taxon>Sordariomycetes</taxon>
        <taxon>Hypocreomycetidae</taxon>
        <taxon>Hypocreales</taxon>
        <taxon>Cordycipitaceae</taxon>
        <taxon>Niveomyces</taxon>
    </lineage>
</organism>
<evidence type="ECO:0000256" key="3">
    <source>
        <dbReference type="ARBA" id="ARBA00012756"/>
    </source>
</evidence>
<dbReference type="AlphaFoldDB" id="A0A167MA13"/>
<comment type="catalytic activity">
    <reaction evidence="1">
        <text>Hydrolysis of terminal non-reducing beta-D-galactose residues in beta-D-galactosides.</text>
        <dbReference type="EC" id="3.2.1.23"/>
    </reaction>
</comment>
<dbReference type="InterPro" id="IPR018954">
    <property type="entry name" value="Betagal_dom2"/>
</dbReference>
<reference evidence="12 13" key="1">
    <citation type="journal article" date="2016" name="Genome Biol. Evol.">
        <title>Divergent and convergent evolution of fungal pathogenicity.</title>
        <authorList>
            <person name="Shang Y."/>
            <person name="Xiao G."/>
            <person name="Zheng P."/>
            <person name="Cen K."/>
            <person name="Zhan S."/>
            <person name="Wang C."/>
        </authorList>
    </citation>
    <scope>NUCLEOTIDE SEQUENCE [LARGE SCALE GENOMIC DNA]</scope>
    <source>
        <strain evidence="12 13">RCEF 264</strain>
    </source>
</reference>
<feature type="region of interest" description="Disordered" evidence="9">
    <location>
        <begin position="1115"/>
        <end position="1139"/>
    </location>
</feature>
<dbReference type="PANTHER" id="PTHR23421">
    <property type="entry name" value="BETA-GALACTOSIDASE RELATED"/>
    <property type="match status" value="1"/>
</dbReference>
<evidence type="ECO:0000256" key="1">
    <source>
        <dbReference type="ARBA" id="ARBA00001412"/>
    </source>
</evidence>
<dbReference type="Pfam" id="PF10435">
    <property type="entry name" value="BetaGal_dom2"/>
    <property type="match status" value="1"/>
</dbReference>
<dbReference type="InterPro" id="IPR025972">
    <property type="entry name" value="BetaGal_dom3"/>
</dbReference>
<dbReference type="InterPro" id="IPR001944">
    <property type="entry name" value="Glycoside_Hdrlase_35"/>
</dbReference>
<dbReference type="OrthoDB" id="1657402at2759"/>
<dbReference type="Gene3D" id="2.60.120.260">
    <property type="entry name" value="Galactose-binding domain-like"/>
    <property type="match status" value="2"/>
</dbReference>
<dbReference type="Pfam" id="PF13363">
    <property type="entry name" value="BetaGal_dom3"/>
    <property type="match status" value="1"/>
</dbReference>
<dbReference type="Proteomes" id="UP000076874">
    <property type="component" value="Unassembled WGS sequence"/>
</dbReference>
<evidence type="ECO:0000313" key="12">
    <source>
        <dbReference type="EMBL" id="OAA54121.1"/>
    </source>
</evidence>
<comment type="caution">
    <text evidence="12">The sequence shown here is derived from an EMBL/GenBank/DDBJ whole genome shotgun (WGS) entry which is preliminary data.</text>
</comment>
<keyword evidence="4 10" id="KW-0732">Signal</keyword>
<dbReference type="Gene3D" id="2.60.390.10">
    <property type="entry name" value="Beta-galactosidase, domain 3"/>
    <property type="match status" value="1"/>
</dbReference>
<feature type="domain" description="Beta-galactosidase" evidence="11">
    <location>
        <begin position="378"/>
        <end position="583"/>
    </location>
</feature>
<sequence length="1139" mass="121629">MLRAAWFLLVVLAGSAYAAASNLTDLVTWDRFSLRINGTREFIQSGEFHYQRLPVPALWLDVFQKLKANGFNTVSIYFFWSYHSASPGVFDFTSPGKDVQRVFDAAKEAGLWVIARPGPYCNGETNAGGLPLWGSDGSLGRVRTSDETYRRAWEPWVAAIGNLIAKNQISNGGPVILVQIENELQETTHAAGNTLVVYMQQLEAAFRAAGVAVPFTSNEKGMRTQSWSSDYGNVGGAVDVYGLDSYPGGLSCTDRTAGFKAPRTYYQWFAKYAASQPVSLPEFEGGWFSGWGSRTFYDQCIAEHSPEFADVYYKNNIGQRTTLQNIYMAFGGTNWGHSAAPVVYTSYDYSALLRETRQQTTKLFQTKLVNLFATTSPDLLKTDMLGNGTGFRTSSRALFSWVLRNPDTGATFTVLQQASTPSTANVTASVTLDTSAGTVVVPDVALYGRQSKILVTDYALGGGGRGGGAGRSETAPRKVRRLLYCSADIATSASFGGLDVLVLYLQEGQTGAFAFRSGADDDDAEAGNATTFVAYGNSHITATTTTSMNRQAFTYVQGSGATAVRFSNNVLVYLLDQATAWRLWAPQDGGSNNSSSSWPSPTDGSNRLFVLGPYLVRSAATDWAHGVVRIQGDSDNATTLEAFVGVGVGGSGDNATTTSTTIHTIEWNGRAFPATRTPYGAYRTTIPGGRDLAQHVQLPSLANDSVVWYTANALPEADPAYDDSRWTVCNKTTTRSPVPPVTLPVLFSSDYGFYAGIKVYRGRFPATTSGMRQRRKRQRLRQRSPVAVNITASGGLGFGWTAWLNGQLLGGQPGAAGQATTSAVLRLPAAHLKNKGSDGDSDDDNNNNYSDNVLTVLVDYHGHDETSTRNGLGNPRGLLGAQLLYGDGEGDDGEGGDANGRRRPYDTHADAAAPPSGGFTSWRLAGNAGGPANIDPVRGPLNEGGLYGERLGWHLPGFAVDGDDAAFRQFGRSSSSSPFAGLTEAGVRMYVTTFSVAAAAGADGTYVDMPLGIELGAPAGTVARVQLWINGYQSGKFVPHLGPQTRFPVPPGILNVGTGTTSTGASAPTNTLVLSLWAMTAAGARLDRVALVGYDGGVAYETGFPFFGADGRMNSSSSSSSSSSIDALQPRWTDRREYA</sequence>
<evidence type="ECO:0000256" key="10">
    <source>
        <dbReference type="SAM" id="SignalP"/>
    </source>
</evidence>
<proteinExistence type="inferred from homology"/>
<keyword evidence="6" id="KW-0325">Glycoprotein</keyword>
<dbReference type="EMBL" id="AZHD01000025">
    <property type="protein sequence ID" value="OAA54121.1"/>
    <property type="molecule type" value="Genomic_DNA"/>
</dbReference>
<dbReference type="InterPro" id="IPR037110">
    <property type="entry name" value="Betagal_dom2_sf"/>
</dbReference>
<evidence type="ECO:0000256" key="9">
    <source>
        <dbReference type="SAM" id="MobiDB-lite"/>
    </source>
</evidence>
<evidence type="ECO:0000259" key="11">
    <source>
        <dbReference type="SMART" id="SM01029"/>
    </source>
</evidence>
<dbReference type="GO" id="GO:0005975">
    <property type="term" value="P:carbohydrate metabolic process"/>
    <property type="evidence" value="ECO:0007669"/>
    <property type="project" value="InterPro"/>
</dbReference>
<dbReference type="FunFam" id="3.20.20.80:FF:000040">
    <property type="entry name" value="Beta-galactosidase A"/>
    <property type="match status" value="1"/>
</dbReference>
<feature type="compositionally biased region" description="Low complexity" evidence="9">
    <location>
        <begin position="1115"/>
        <end position="1124"/>
    </location>
</feature>
<feature type="region of interest" description="Disordered" evidence="9">
    <location>
        <begin position="865"/>
        <end position="913"/>
    </location>
</feature>
<dbReference type="SUPFAM" id="SSF117100">
    <property type="entry name" value="Beta-galactosidase LacA, domain 3"/>
    <property type="match status" value="1"/>
</dbReference>